<dbReference type="InterPro" id="IPR043472">
    <property type="entry name" value="Macro_dom-like"/>
</dbReference>
<gene>
    <name evidence="1" type="ORF">FALBO_6711</name>
</gene>
<dbReference type="AlphaFoldDB" id="A0A8H4PD48"/>
<comment type="caution">
    <text evidence="1">The sequence shown here is derived from an EMBL/GenBank/DDBJ whole genome shotgun (WGS) entry which is preliminary data.</text>
</comment>
<dbReference type="SUPFAM" id="SSF52949">
    <property type="entry name" value="Macro domain-like"/>
    <property type="match status" value="1"/>
</dbReference>
<name>A0A8H4PD48_9HYPO</name>
<protein>
    <submittedName>
        <fullName evidence="1">Phage tail assembly</fullName>
    </submittedName>
</protein>
<evidence type="ECO:0000313" key="2">
    <source>
        <dbReference type="Proteomes" id="UP000554235"/>
    </source>
</evidence>
<accession>A0A8H4PD48</accession>
<proteinExistence type="predicted"/>
<sequence length="250" mass="28144">MSTAQAIPRIHLLCMYALFGEAFEKAIEEHAPELKSTLQVSIHHSSLFELSSSIKFDAVISPANSYGQLDGGFDDAISRAFSPTEDYPALTKVAQEKLYDEWRGFAPPGTCTMVRIPDDFVRISKNVWGTKYLALCPTMRLPMDVRWDREIVYDTIWSLLCAIDKHNRTTADDKISSILMTPMATGTGFVSPERWAKQTVLALKHFSEALNKPNKWGSMGWAEILHVGREVEETWQEKMVASEGSDIHSE</sequence>
<evidence type="ECO:0000313" key="1">
    <source>
        <dbReference type="EMBL" id="KAF4466428.1"/>
    </source>
</evidence>
<dbReference type="Gene3D" id="3.40.220.10">
    <property type="entry name" value="Leucine Aminopeptidase, subunit E, domain 1"/>
    <property type="match status" value="1"/>
</dbReference>
<dbReference type="OrthoDB" id="6082470at2759"/>
<dbReference type="Proteomes" id="UP000554235">
    <property type="component" value="Unassembled WGS sequence"/>
</dbReference>
<reference evidence="1 2" key="1">
    <citation type="submission" date="2020-01" db="EMBL/GenBank/DDBJ databases">
        <title>Identification and distribution of gene clusters putatively required for synthesis of sphingolipid metabolism inhibitors in phylogenetically diverse species of the filamentous fungus Fusarium.</title>
        <authorList>
            <person name="Kim H.-S."/>
            <person name="Busman M."/>
            <person name="Brown D.W."/>
            <person name="Divon H."/>
            <person name="Uhlig S."/>
            <person name="Proctor R.H."/>
        </authorList>
    </citation>
    <scope>NUCLEOTIDE SEQUENCE [LARGE SCALE GENOMIC DNA]</scope>
    <source>
        <strain evidence="1 2">NRRL 20459</strain>
    </source>
</reference>
<organism evidence="1 2">
    <name type="scientific">Fusarium albosuccineum</name>
    <dbReference type="NCBI Taxonomy" id="1237068"/>
    <lineage>
        <taxon>Eukaryota</taxon>
        <taxon>Fungi</taxon>
        <taxon>Dikarya</taxon>
        <taxon>Ascomycota</taxon>
        <taxon>Pezizomycotina</taxon>
        <taxon>Sordariomycetes</taxon>
        <taxon>Hypocreomycetidae</taxon>
        <taxon>Hypocreales</taxon>
        <taxon>Nectriaceae</taxon>
        <taxon>Fusarium</taxon>
        <taxon>Fusarium decemcellulare species complex</taxon>
    </lineage>
</organism>
<dbReference type="EMBL" id="JAADYS010000874">
    <property type="protein sequence ID" value="KAF4466428.1"/>
    <property type="molecule type" value="Genomic_DNA"/>
</dbReference>
<keyword evidence="2" id="KW-1185">Reference proteome</keyword>